<dbReference type="RefSeq" id="WP_143740382.1">
    <property type="nucleotide sequence ID" value="NZ_LT607413.1"/>
</dbReference>
<dbReference type="EMBL" id="LT607413">
    <property type="protein sequence ID" value="SCF27082.1"/>
    <property type="molecule type" value="Genomic_DNA"/>
</dbReference>
<keyword evidence="2" id="KW-1185">Reference proteome</keyword>
<evidence type="ECO:0000313" key="1">
    <source>
        <dbReference type="EMBL" id="SCF27082.1"/>
    </source>
</evidence>
<name>A0A1C4Z211_MICEC</name>
<dbReference type="Proteomes" id="UP000198253">
    <property type="component" value="Chromosome I"/>
</dbReference>
<sequence>MTRLAPAPALADSAVDNAAWRGRHGQDGPLWLAPRDDPNTGVRPVDLPSDSDAYIDVPDMYDVFHVEHLGGTCMFPEGVRDGLSPWYIEVSRLGGISFGGDQDIALDLDVDAFIGDRSTAVLVPGAGTPDPA</sequence>
<evidence type="ECO:0000313" key="2">
    <source>
        <dbReference type="Proteomes" id="UP000198253"/>
    </source>
</evidence>
<accession>A0A1C4Z211</accession>
<proteinExistence type="predicted"/>
<dbReference type="AlphaFoldDB" id="A0A1C4Z211"/>
<reference evidence="2" key="1">
    <citation type="submission" date="2016-06" db="EMBL/GenBank/DDBJ databases">
        <authorList>
            <person name="Varghese N."/>
            <person name="Submissions Spin"/>
        </authorList>
    </citation>
    <scope>NUCLEOTIDE SEQUENCE [LARGE SCALE GENOMIC DNA]</scope>
    <source>
        <strain evidence="2">DSM 43816</strain>
    </source>
</reference>
<dbReference type="InParanoid" id="A0A1C4Z211"/>
<organism evidence="1 2">
    <name type="scientific">Micromonospora echinospora</name>
    <name type="common">Micromonospora purpurea</name>
    <dbReference type="NCBI Taxonomy" id="1877"/>
    <lineage>
        <taxon>Bacteria</taxon>
        <taxon>Bacillati</taxon>
        <taxon>Actinomycetota</taxon>
        <taxon>Actinomycetes</taxon>
        <taxon>Micromonosporales</taxon>
        <taxon>Micromonosporaceae</taxon>
        <taxon>Micromonospora</taxon>
    </lineage>
</organism>
<dbReference type="OrthoDB" id="7845180at2"/>
<gene>
    <name evidence="1" type="ORF">GA0070618_4686</name>
</gene>
<protein>
    <submittedName>
        <fullName evidence="1">Uncharacterized protein</fullName>
    </submittedName>
</protein>